<name>A0A4R8WUC6_9MICO</name>
<dbReference type="EMBL" id="SOFP01000040">
    <property type="protein sequence ID" value="TFC16377.1"/>
    <property type="molecule type" value="Genomic_DNA"/>
</dbReference>
<gene>
    <name evidence="1" type="ORF">E3O19_07460</name>
</gene>
<comment type="caution">
    <text evidence="1">The sequence shown here is derived from an EMBL/GenBank/DDBJ whole genome shotgun (WGS) entry which is preliminary data.</text>
</comment>
<evidence type="ECO:0000313" key="2">
    <source>
        <dbReference type="Proteomes" id="UP000298412"/>
    </source>
</evidence>
<sequence length="60" mass="6656">MRFNLDTALGEELSRAMTRDAWNRFEALVATGNAGQYTGGVRIEHQVQAHRHGSVTSNAR</sequence>
<evidence type="ECO:0000313" key="1">
    <source>
        <dbReference type="EMBL" id="TFC16377.1"/>
    </source>
</evidence>
<dbReference type="RefSeq" id="WP_134566640.1">
    <property type="nucleotide sequence ID" value="NZ_SOFP01000040.1"/>
</dbReference>
<dbReference type="OrthoDB" id="23692at2"/>
<dbReference type="AlphaFoldDB" id="A0A4R8WUC6"/>
<protein>
    <submittedName>
        <fullName evidence="1">Uncharacterized protein</fullName>
    </submittedName>
</protein>
<reference evidence="1 2" key="1">
    <citation type="submission" date="2019-03" db="EMBL/GenBank/DDBJ databases">
        <title>Genomics of glacier-inhabiting Cryobacterium strains.</title>
        <authorList>
            <person name="Liu Q."/>
            <person name="Xin Y.-H."/>
        </authorList>
    </citation>
    <scope>NUCLEOTIDE SEQUENCE [LARGE SCALE GENOMIC DNA]</scope>
    <source>
        <strain evidence="1 2">MDT1-3</strain>
    </source>
</reference>
<accession>A0A4R8WUC6</accession>
<keyword evidence="2" id="KW-1185">Reference proteome</keyword>
<proteinExistence type="predicted"/>
<organism evidence="1 2">
    <name type="scientific">Cryobacterium algoritolerans</name>
    <dbReference type="NCBI Taxonomy" id="1259184"/>
    <lineage>
        <taxon>Bacteria</taxon>
        <taxon>Bacillati</taxon>
        <taxon>Actinomycetota</taxon>
        <taxon>Actinomycetes</taxon>
        <taxon>Micrococcales</taxon>
        <taxon>Microbacteriaceae</taxon>
        <taxon>Cryobacterium</taxon>
    </lineage>
</organism>
<dbReference type="Proteomes" id="UP000298412">
    <property type="component" value="Unassembled WGS sequence"/>
</dbReference>